<proteinExistence type="predicted"/>
<keyword evidence="2" id="KW-1185">Reference proteome</keyword>
<evidence type="ECO:0000313" key="1">
    <source>
        <dbReference type="EMBL" id="VEL21662.1"/>
    </source>
</evidence>
<feature type="non-terminal residue" evidence="1">
    <location>
        <position position="1"/>
    </location>
</feature>
<dbReference type="AlphaFoldDB" id="A0A448WW34"/>
<dbReference type="EMBL" id="CAAALY010052446">
    <property type="protein sequence ID" value="VEL21662.1"/>
    <property type="molecule type" value="Genomic_DNA"/>
</dbReference>
<name>A0A448WW34_9PLAT</name>
<protein>
    <submittedName>
        <fullName evidence="1">Uncharacterized protein</fullName>
    </submittedName>
</protein>
<organism evidence="1 2">
    <name type="scientific">Protopolystoma xenopodis</name>
    <dbReference type="NCBI Taxonomy" id="117903"/>
    <lineage>
        <taxon>Eukaryota</taxon>
        <taxon>Metazoa</taxon>
        <taxon>Spiralia</taxon>
        <taxon>Lophotrochozoa</taxon>
        <taxon>Platyhelminthes</taxon>
        <taxon>Monogenea</taxon>
        <taxon>Polyopisthocotylea</taxon>
        <taxon>Polystomatidea</taxon>
        <taxon>Polystomatidae</taxon>
        <taxon>Protopolystoma</taxon>
    </lineage>
</organism>
<sequence length="143" mass="15312">MISILGDEPSIGNAQSYLEAASTVSGIITDLDAVILFASSGTLHLPVRDDVEAALLDARVEHARGRSRPLATNRLLKRDTGAGGLSVRSREELSSENGTIGYLEEGDLELDASGPDKLLVGTHRSRGPGRTRDIHSDTWCLFD</sequence>
<comment type="caution">
    <text evidence="1">The sequence shown here is derived from an EMBL/GenBank/DDBJ whole genome shotgun (WGS) entry which is preliminary data.</text>
</comment>
<evidence type="ECO:0000313" key="2">
    <source>
        <dbReference type="Proteomes" id="UP000784294"/>
    </source>
</evidence>
<accession>A0A448WW34</accession>
<dbReference type="Proteomes" id="UP000784294">
    <property type="component" value="Unassembled WGS sequence"/>
</dbReference>
<dbReference type="Gene3D" id="1.20.1420.10">
    <property type="entry name" value="Talin, central domain"/>
    <property type="match status" value="1"/>
</dbReference>
<reference evidence="1" key="1">
    <citation type="submission" date="2018-11" db="EMBL/GenBank/DDBJ databases">
        <authorList>
            <consortium name="Pathogen Informatics"/>
        </authorList>
    </citation>
    <scope>NUCLEOTIDE SEQUENCE</scope>
</reference>
<dbReference type="OrthoDB" id="10262320at2759"/>
<gene>
    <name evidence="1" type="ORF">PXEA_LOCUS15102</name>
</gene>